<dbReference type="Proteomes" id="UP000176185">
    <property type="component" value="Unassembled WGS sequence"/>
</dbReference>
<dbReference type="InterPro" id="IPR028098">
    <property type="entry name" value="Glyco_trans_4-like_N"/>
</dbReference>
<reference evidence="3 4" key="1">
    <citation type="journal article" date="2016" name="Nat. Commun.">
        <title>Thousands of microbial genomes shed light on interconnected biogeochemical processes in an aquifer system.</title>
        <authorList>
            <person name="Anantharaman K."/>
            <person name="Brown C.T."/>
            <person name="Hug L.A."/>
            <person name="Sharon I."/>
            <person name="Castelle C.J."/>
            <person name="Probst A.J."/>
            <person name="Thomas B.C."/>
            <person name="Singh A."/>
            <person name="Wilkins M.J."/>
            <person name="Karaoz U."/>
            <person name="Brodie E.L."/>
            <person name="Williams K.H."/>
            <person name="Hubbard S.S."/>
            <person name="Banfield J.F."/>
        </authorList>
    </citation>
    <scope>NUCLEOTIDE SEQUENCE [LARGE SCALE GENOMIC DNA]</scope>
</reference>
<dbReference type="GO" id="GO:0016757">
    <property type="term" value="F:glycosyltransferase activity"/>
    <property type="evidence" value="ECO:0007669"/>
    <property type="project" value="InterPro"/>
</dbReference>
<feature type="domain" description="Glycosyl transferase family 1" evidence="1">
    <location>
        <begin position="185"/>
        <end position="298"/>
    </location>
</feature>
<dbReference type="Gene3D" id="3.40.50.2000">
    <property type="entry name" value="Glycogen Phosphorylase B"/>
    <property type="match status" value="2"/>
</dbReference>
<name>A0A1F4XIJ3_9BACT</name>
<dbReference type="Pfam" id="PF00534">
    <property type="entry name" value="Glycos_transf_1"/>
    <property type="match status" value="1"/>
</dbReference>
<dbReference type="Pfam" id="PF13439">
    <property type="entry name" value="Glyco_transf_4"/>
    <property type="match status" value="1"/>
</dbReference>
<dbReference type="InterPro" id="IPR001296">
    <property type="entry name" value="Glyco_trans_1"/>
</dbReference>
<dbReference type="SUPFAM" id="SSF53756">
    <property type="entry name" value="UDP-Glycosyltransferase/glycogen phosphorylase"/>
    <property type="match status" value="1"/>
</dbReference>
<accession>A0A1F4XIJ3</accession>
<evidence type="ECO:0000313" key="4">
    <source>
        <dbReference type="Proteomes" id="UP000176185"/>
    </source>
</evidence>
<dbReference type="EMBL" id="MEWX01000012">
    <property type="protein sequence ID" value="OGC80933.1"/>
    <property type="molecule type" value="Genomic_DNA"/>
</dbReference>
<evidence type="ECO:0000259" key="2">
    <source>
        <dbReference type="Pfam" id="PF13439"/>
    </source>
</evidence>
<gene>
    <name evidence="3" type="ORF">A2943_01520</name>
</gene>
<evidence type="ECO:0008006" key="5">
    <source>
        <dbReference type="Google" id="ProtNLM"/>
    </source>
</evidence>
<dbReference type="PANTHER" id="PTHR12526:SF630">
    <property type="entry name" value="GLYCOSYLTRANSFERASE"/>
    <property type="match status" value="1"/>
</dbReference>
<feature type="domain" description="Glycosyltransferase subfamily 4-like N-terminal" evidence="2">
    <location>
        <begin position="13"/>
        <end position="168"/>
    </location>
</feature>
<sequence>MKKILFVITKANWGGAQRYVFDLATSLPKEEFEVVVVYGTPGLLVEKLKRAGIMIYHNISLGRDISVGKDAKSFFELYRLFKKEKPNIVHLNSSKAGGVGALAARLARIPKVIFTVHGLPWDESRNVVSKFLIYLASQVTFLLCHKVITVSQDNHKRVRGSTLIYNGIGPIVFGSGEKIRSAYPAGVKIMGTIGELNKNKNQKTLVEQAKNDLHMYVAIVGEGEERENLENLIKKYSLGDRVKLFGFIPASEVLRGFDTFALPSLKEGLPYVLLEAKIAGLPIVASRVGGVSEILDTNDMSKFSLEAMLQKTMELYNRG</sequence>
<proteinExistence type="predicted"/>
<protein>
    <recommendedName>
        <fullName evidence="5">Glycosyltransferase subfamily 4-like N-terminal domain-containing protein</fullName>
    </recommendedName>
</protein>
<dbReference type="AlphaFoldDB" id="A0A1F4XIJ3"/>
<evidence type="ECO:0000259" key="1">
    <source>
        <dbReference type="Pfam" id="PF00534"/>
    </source>
</evidence>
<dbReference type="STRING" id="1797243.A2943_01520"/>
<dbReference type="PANTHER" id="PTHR12526">
    <property type="entry name" value="GLYCOSYLTRANSFERASE"/>
    <property type="match status" value="1"/>
</dbReference>
<organism evidence="3 4">
    <name type="scientific">Candidatus Adlerbacteria bacterium RIFCSPLOWO2_01_FULL_51_16</name>
    <dbReference type="NCBI Taxonomy" id="1797243"/>
    <lineage>
        <taxon>Bacteria</taxon>
        <taxon>Candidatus Adleribacteriota</taxon>
    </lineage>
</organism>
<evidence type="ECO:0000313" key="3">
    <source>
        <dbReference type="EMBL" id="OGC80933.1"/>
    </source>
</evidence>
<comment type="caution">
    <text evidence="3">The sequence shown here is derived from an EMBL/GenBank/DDBJ whole genome shotgun (WGS) entry which is preliminary data.</text>
</comment>